<gene>
    <name evidence="2" type="ORF">F4562_003379</name>
</gene>
<dbReference type="EMBL" id="JACHMP010000001">
    <property type="protein sequence ID" value="MBB5820317.1"/>
    <property type="molecule type" value="Genomic_DNA"/>
</dbReference>
<evidence type="ECO:0000313" key="3">
    <source>
        <dbReference type="Proteomes" id="UP000540685"/>
    </source>
</evidence>
<sequence length="109" mass="12200">MNRVAVLTFGRYGHNPCRICCDKEMTMAPDPDADYWTMADIAEYLGVKLRSVHTYRLRGQKGEPGGLPQEDKVLGRTPVWKPATILGWERPGQGAGGGRPRKDRTEETL</sequence>
<evidence type="ECO:0000256" key="1">
    <source>
        <dbReference type="SAM" id="MobiDB-lite"/>
    </source>
</evidence>
<proteinExistence type="predicted"/>
<name>A0A7W9MGN4_9ACTN</name>
<keyword evidence="3" id="KW-1185">Reference proteome</keyword>
<protein>
    <submittedName>
        <fullName evidence="2">Cobalamin biosynthesis protein CobD/CbiB</fullName>
    </submittedName>
</protein>
<dbReference type="RefSeq" id="WP_221207834.1">
    <property type="nucleotide sequence ID" value="NZ_JACHMP010000001.1"/>
</dbReference>
<evidence type="ECO:0000313" key="2">
    <source>
        <dbReference type="EMBL" id="MBB5820317.1"/>
    </source>
</evidence>
<accession>A0A7W9MGN4</accession>
<organism evidence="2 3">
    <name type="scientific">Streptosporangium becharense</name>
    <dbReference type="NCBI Taxonomy" id="1816182"/>
    <lineage>
        <taxon>Bacteria</taxon>
        <taxon>Bacillati</taxon>
        <taxon>Actinomycetota</taxon>
        <taxon>Actinomycetes</taxon>
        <taxon>Streptosporangiales</taxon>
        <taxon>Streptosporangiaceae</taxon>
        <taxon>Streptosporangium</taxon>
    </lineage>
</organism>
<dbReference type="Proteomes" id="UP000540685">
    <property type="component" value="Unassembled WGS sequence"/>
</dbReference>
<feature type="region of interest" description="Disordered" evidence="1">
    <location>
        <begin position="85"/>
        <end position="109"/>
    </location>
</feature>
<comment type="caution">
    <text evidence="2">The sequence shown here is derived from an EMBL/GenBank/DDBJ whole genome shotgun (WGS) entry which is preliminary data.</text>
</comment>
<reference evidence="2 3" key="1">
    <citation type="submission" date="2020-08" db="EMBL/GenBank/DDBJ databases">
        <title>Sequencing the genomes of 1000 actinobacteria strains.</title>
        <authorList>
            <person name="Klenk H.-P."/>
        </authorList>
    </citation>
    <scope>NUCLEOTIDE SEQUENCE [LARGE SCALE GENOMIC DNA]</scope>
    <source>
        <strain evidence="2 3">DSM 46887</strain>
    </source>
</reference>
<dbReference type="AlphaFoldDB" id="A0A7W9MGN4"/>